<protein>
    <submittedName>
        <fullName evidence="1">Uncharacterized protein</fullName>
    </submittedName>
</protein>
<name>A0A8H6X2U2_9AGAR</name>
<organism evidence="1 2">
    <name type="scientific">Mycena venus</name>
    <dbReference type="NCBI Taxonomy" id="2733690"/>
    <lineage>
        <taxon>Eukaryota</taxon>
        <taxon>Fungi</taxon>
        <taxon>Dikarya</taxon>
        <taxon>Basidiomycota</taxon>
        <taxon>Agaricomycotina</taxon>
        <taxon>Agaricomycetes</taxon>
        <taxon>Agaricomycetidae</taxon>
        <taxon>Agaricales</taxon>
        <taxon>Marasmiineae</taxon>
        <taxon>Mycenaceae</taxon>
        <taxon>Mycena</taxon>
    </lineage>
</organism>
<dbReference type="OrthoDB" id="3049795at2759"/>
<dbReference type="EMBL" id="JACAZI010000029">
    <property type="protein sequence ID" value="KAF7333375.1"/>
    <property type="molecule type" value="Genomic_DNA"/>
</dbReference>
<evidence type="ECO:0000313" key="2">
    <source>
        <dbReference type="Proteomes" id="UP000620124"/>
    </source>
</evidence>
<dbReference type="Proteomes" id="UP000620124">
    <property type="component" value="Unassembled WGS sequence"/>
</dbReference>
<gene>
    <name evidence="1" type="ORF">MVEN_02353200</name>
</gene>
<proteinExistence type="predicted"/>
<accession>A0A8H6X2U2</accession>
<keyword evidence="2" id="KW-1185">Reference proteome</keyword>
<reference evidence="1" key="1">
    <citation type="submission" date="2020-05" db="EMBL/GenBank/DDBJ databases">
        <title>Mycena genomes resolve the evolution of fungal bioluminescence.</title>
        <authorList>
            <person name="Tsai I.J."/>
        </authorList>
    </citation>
    <scope>NUCLEOTIDE SEQUENCE</scope>
    <source>
        <strain evidence="1">CCC161011</strain>
    </source>
</reference>
<dbReference type="AlphaFoldDB" id="A0A8H6X2U2"/>
<evidence type="ECO:0000313" key="1">
    <source>
        <dbReference type="EMBL" id="KAF7333375.1"/>
    </source>
</evidence>
<sequence>MALLSREQYDVSEPHIGLSSEHHGILQGGHFLAEKFSRKVYKTHFDAELNTLREWHKFTSNPTLISGGGPVRMAPPTFLTRTLQGKHVCRGTDVIAPVSSAEVMDQSDFALNQ</sequence>
<comment type="caution">
    <text evidence="1">The sequence shown here is derived from an EMBL/GenBank/DDBJ whole genome shotgun (WGS) entry which is preliminary data.</text>
</comment>